<accession>A0ACC2DA27</accession>
<name>A0ACC2DA27_DIPCM</name>
<organism evidence="1 2">
    <name type="scientific">Diphasiastrum complanatum</name>
    <name type="common">Issler's clubmoss</name>
    <name type="synonym">Lycopodium complanatum</name>
    <dbReference type="NCBI Taxonomy" id="34168"/>
    <lineage>
        <taxon>Eukaryota</taxon>
        <taxon>Viridiplantae</taxon>
        <taxon>Streptophyta</taxon>
        <taxon>Embryophyta</taxon>
        <taxon>Tracheophyta</taxon>
        <taxon>Lycopodiopsida</taxon>
        <taxon>Lycopodiales</taxon>
        <taxon>Lycopodiaceae</taxon>
        <taxon>Lycopodioideae</taxon>
        <taxon>Diphasiastrum</taxon>
    </lineage>
</organism>
<gene>
    <name evidence="1" type="ORF">O6H91_07G128300</name>
</gene>
<reference evidence="2" key="1">
    <citation type="journal article" date="2024" name="Proc. Natl. Acad. Sci. U.S.A.">
        <title>Extraordinary preservation of gene collinearity over three hundred million years revealed in homosporous lycophytes.</title>
        <authorList>
            <person name="Li C."/>
            <person name="Wickell D."/>
            <person name="Kuo L.Y."/>
            <person name="Chen X."/>
            <person name="Nie B."/>
            <person name="Liao X."/>
            <person name="Peng D."/>
            <person name="Ji J."/>
            <person name="Jenkins J."/>
            <person name="Williams M."/>
            <person name="Shu S."/>
            <person name="Plott C."/>
            <person name="Barry K."/>
            <person name="Rajasekar S."/>
            <person name="Grimwood J."/>
            <person name="Han X."/>
            <person name="Sun S."/>
            <person name="Hou Z."/>
            <person name="He W."/>
            <person name="Dai G."/>
            <person name="Sun C."/>
            <person name="Schmutz J."/>
            <person name="Leebens-Mack J.H."/>
            <person name="Li F.W."/>
            <person name="Wang L."/>
        </authorList>
    </citation>
    <scope>NUCLEOTIDE SEQUENCE [LARGE SCALE GENOMIC DNA]</scope>
    <source>
        <strain evidence="2">cv. PW_Plant_1</strain>
    </source>
</reference>
<proteinExistence type="predicted"/>
<sequence>MNVIASSCMDEEDRDHASQVVSQLGTPREKILDIQRRLQRPASRSRQPMHLLKQYESCIQRMSESTGDRKDRNMLKNEGDVNKFQNQRWKKSTFADYMDRNILFESSKNQKQLKARQKNLCRMEYPMTTINQQQSSFSFSWPTDDLRLMNKTSSANCSARSPFTAFSGSHQPANNPDDVNSVSYFRDCADDNIDRQDDTESQVTTAVGSFDTFDKTVELFHRYNSES</sequence>
<evidence type="ECO:0000313" key="1">
    <source>
        <dbReference type="EMBL" id="KAJ7550989.1"/>
    </source>
</evidence>
<protein>
    <submittedName>
        <fullName evidence="1">Uncharacterized protein</fullName>
    </submittedName>
</protein>
<keyword evidence="2" id="KW-1185">Reference proteome</keyword>
<comment type="caution">
    <text evidence="1">The sequence shown here is derived from an EMBL/GenBank/DDBJ whole genome shotgun (WGS) entry which is preliminary data.</text>
</comment>
<evidence type="ECO:0000313" key="2">
    <source>
        <dbReference type="Proteomes" id="UP001162992"/>
    </source>
</evidence>
<dbReference type="EMBL" id="CM055098">
    <property type="protein sequence ID" value="KAJ7550989.1"/>
    <property type="molecule type" value="Genomic_DNA"/>
</dbReference>
<dbReference type="Proteomes" id="UP001162992">
    <property type="component" value="Chromosome 7"/>
</dbReference>